<dbReference type="Proteomes" id="UP001629274">
    <property type="component" value="Unassembled WGS sequence"/>
</dbReference>
<reference evidence="2 3" key="1">
    <citation type="journal article" date="2024" name="Chem. Sci.">
        <title>Discovery of megapolipeptins by genome mining of a Burkholderiales bacteria collection.</title>
        <authorList>
            <person name="Paulo B.S."/>
            <person name="Recchia M.J.J."/>
            <person name="Lee S."/>
            <person name="Fergusson C.H."/>
            <person name="Romanowski S.B."/>
            <person name="Hernandez A."/>
            <person name="Krull N."/>
            <person name="Liu D.Y."/>
            <person name="Cavanagh H."/>
            <person name="Bos A."/>
            <person name="Gray C.A."/>
            <person name="Murphy B.T."/>
            <person name="Linington R.G."/>
            <person name="Eustaquio A.S."/>
        </authorList>
    </citation>
    <scope>NUCLEOTIDE SEQUENCE [LARGE SCALE GENOMIC DNA]</scope>
    <source>
        <strain evidence="2 3">RL17-351-BIE-A</strain>
    </source>
</reference>
<keyword evidence="3" id="KW-1185">Reference proteome</keyword>
<evidence type="ECO:0000313" key="3">
    <source>
        <dbReference type="Proteomes" id="UP001629274"/>
    </source>
</evidence>
<sequence>MRAAGHLESEMTERILKTSISNLEAMNTVRSDQSLAHDNPILDHDEAVLIVSHIGSLARFVKTIEAKIQAREK</sequence>
<dbReference type="EMBL" id="JAQQDR010000005">
    <property type="protein sequence ID" value="MFM0239716.1"/>
    <property type="molecule type" value="Genomic_DNA"/>
</dbReference>
<dbReference type="Pfam" id="PF14355">
    <property type="entry name" value="Abi_C"/>
    <property type="match status" value="1"/>
</dbReference>
<organism evidence="2 3">
    <name type="scientific">Paraburkholderia phytofirmans</name>
    <dbReference type="NCBI Taxonomy" id="261302"/>
    <lineage>
        <taxon>Bacteria</taxon>
        <taxon>Pseudomonadati</taxon>
        <taxon>Pseudomonadota</taxon>
        <taxon>Betaproteobacteria</taxon>
        <taxon>Burkholderiales</taxon>
        <taxon>Burkholderiaceae</taxon>
        <taxon>Paraburkholderia</taxon>
    </lineage>
</organism>
<name>A0ABW9BH17_9BURK</name>
<proteinExistence type="predicted"/>
<dbReference type="RefSeq" id="WP_408263479.1">
    <property type="nucleotide sequence ID" value="NZ_JAQQCK010000012.1"/>
</dbReference>
<accession>A0ABW9BH17</accession>
<comment type="caution">
    <text evidence="2">The sequence shown here is derived from an EMBL/GenBank/DDBJ whole genome shotgun (WGS) entry which is preliminary data.</text>
</comment>
<evidence type="ECO:0000313" key="2">
    <source>
        <dbReference type="EMBL" id="MFM0239716.1"/>
    </source>
</evidence>
<feature type="domain" description="Abortive infection protein-like C-terminal" evidence="1">
    <location>
        <begin position="5"/>
        <end position="61"/>
    </location>
</feature>
<evidence type="ECO:0000259" key="1">
    <source>
        <dbReference type="Pfam" id="PF14355"/>
    </source>
</evidence>
<dbReference type="InterPro" id="IPR026001">
    <property type="entry name" value="Abi-like_C"/>
</dbReference>
<gene>
    <name evidence="2" type="ORF">PQR03_16425</name>
</gene>
<protein>
    <submittedName>
        <fullName evidence="2">Abortive infection family protein</fullName>
    </submittedName>
</protein>